<proteinExistence type="predicted"/>
<keyword evidence="2" id="KW-1003">Cell membrane</keyword>
<gene>
    <name evidence="6" type="ORF">GSOID_T00012678001</name>
</gene>
<feature type="domain" description="PDZ" evidence="5">
    <location>
        <begin position="99"/>
        <end position="183"/>
    </location>
</feature>
<dbReference type="SMART" id="SM00228">
    <property type="entry name" value="PDZ"/>
    <property type="match status" value="2"/>
</dbReference>
<dbReference type="Proteomes" id="UP000001307">
    <property type="component" value="Unassembled WGS sequence"/>
</dbReference>
<dbReference type="AlphaFoldDB" id="E4XJ90"/>
<dbReference type="OrthoDB" id="10007415at2759"/>
<evidence type="ECO:0000259" key="5">
    <source>
        <dbReference type="PROSITE" id="PS50106"/>
    </source>
</evidence>
<keyword evidence="7" id="KW-1185">Reference proteome</keyword>
<dbReference type="FunCoup" id="E4XJ90">
    <property type="interactions" value="20"/>
</dbReference>
<evidence type="ECO:0000256" key="4">
    <source>
        <dbReference type="SAM" id="MobiDB-lite"/>
    </source>
</evidence>
<dbReference type="GO" id="GO:0043495">
    <property type="term" value="F:protein-membrane adaptor activity"/>
    <property type="evidence" value="ECO:0007669"/>
    <property type="project" value="TreeGrafter"/>
</dbReference>
<evidence type="ECO:0000313" key="6">
    <source>
        <dbReference type="EMBL" id="CBY10533.1"/>
    </source>
</evidence>
<evidence type="ECO:0000256" key="1">
    <source>
        <dbReference type="ARBA" id="ARBA00004236"/>
    </source>
</evidence>
<dbReference type="PANTHER" id="PTHR14191">
    <property type="entry name" value="PDZ DOMAIN CONTAINING PROTEIN"/>
    <property type="match status" value="1"/>
</dbReference>
<keyword evidence="2" id="KW-0472">Membrane</keyword>
<dbReference type="SUPFAM" id="SSF50156">
    <property type="entry name" value="PDZ domain-like"/>
    <property type="match status" value="2"/>
</dbReference>
<dbReference type="EMBL" id="FN653059">
    <property type="protein sequence ID" value="CBY10533.1"/>
    <property type="molecule type" value="Genomic_DNA"/>
</dbReference>
<dbReference type="PROSITE" id="PS50106">
    <property type="entry name" value="PDZ"/>
    <property type="match status" value="2"/>
</dbReference>
<dbReference type="PANTHER" id="PTHR14191:SF3">
    <property type="entry name" value="NA(+)_H(+) EXCHANGE REGULATORY COFACTOR-LIKE PROTEIN NRFL-1"/>
    <property type="match status" value="1"/>
</dbReference>
<evidence type="ECO:0000256" key="2">
    <source>
        <dbReference type="ARBA" id="ARBA00022475"/>
    </source>
</evidence>
<evidence type="ECO:0000313" key="7">
    <source>
        <dbReference type="Proteomes" id="UP000001307"/>
    </source>
</evidence>
<comment type="subcellular location">
    <subcellularLocation>
        <location evidence="1">Cell membrane</location>
    </subcellularLocation>
</comment>
<feature type="domain" description="PDZ" evidence="5">
    <location>
        <begin position="8"/>
        <end position="81"/>
    </location>
</feature>
<dbReference type="GO" id="GO:0005102">
    <property type="term" value="F:signaling receptor binding"/>
    <property type="evidence" value="ECO:0007669"/>
    <property type="project" value="TreeGrafter"/>
</dbReference>
<evidence type="ECO:0000256" key="3">
    <source>
        <dbReference type="ARBA" id="ARBA00022737"/>
    </source>
</evidence>
<feature type="region of interest" description="Disordered" evidence="4">
    <location>
        <begin position="286"/>
        <end position="305"/>
    </location>
</feature>
<dbReference type="InterPro" id="IPR041489">
    <property type="entry name" value="PDZ_6"/>
</dbReference>
<feature type="compositionally biased region" description="Low complexity" evidence="4">
    <location>
        <begin position="217"/>
        <end position="227"/>
    </location>
</feature>
<feature type="compositionally biased region" description="Polar residues" evidence="4">
    <location>
        <begin position="228"/>
        <end position="241"/>
    </location>
</feature>
<dbReference type="Gene3D" id="2.30.42.10">
    <property type="match status" value="2"/>
</dbReference>
<dbReference type="InterPro" id="IPR036034">
    <property type="entry name" value="PDZ_sf"/>
</dbReference>
<dbReference type="InParanoid" id="E4XJ90"/>
<dbReference type="GO" id="GO:0072659">
    <property type="term" value="P:protein localization to plasma membrane"/>
    <property type="evidence" value="ECO:0007669"/>
    <property type="project" value="TreeGrafter"/>
</dbReference>
<dbReference type="CDD" id="cd06768">
    <property type="entry name" value="PDZ_NHERF-like"/>
    <property type="match status" value="1"/>
</dbReference>
<dbReference type="Pfam" id="PF17820">
    <property type="entry name" value="PDZ_6"/>
    <property type="match status" value="1"/>
</dbReference>
<sequence>MARAVFLDKGDGYGFHLASEKGVQFIRRIVEDSPAQNAGMLEGDRLLGVNDENIIGQNHSEVVEIIRKGGSSCRLVVISPAPTLDLTDDSQMMLQMPRECVLARKDKGFGFVLHSERKQKTSTTFYMTKLQETGASWEAGVNDDDRIVSIDGELITSDLEHAEVVQKIKDKKVIKVVVVSRHNMLDLSLCQALRVPALRRVVYEEQSAPVTSVPEISARSSSTTSSAQVHENSTDTSTTAPSAEHLPSSRSSSEKTEEVDENGNFRDIDFTKMSLSELRSTIRLGKKRQTRDMSWAQQRSVFKDL</sequence>
<feature type="compositionally biased region" description="Polar residues" evidence="4">
    <location>
        <begin position="295"/>
        <end position="305"/>
    </location>
</feature>
<dbReference type="Pfam" id="PF00595">
    <property type="entry name" value="PDZ"/>
    <property type="match status" value="1"/>
</dbReference>
<protein>
    <recommendedName>
        <fullName evidence="5">PDZ domain-containing protein</fullName>
    </recommendedName>
</protein>
<name>E4XJ90_OIKDI</name>
<accession>E4XJ90</accession>
<keyword evidence="3" id="KW-0677">Repeat</keyword>
<feature type="region of interest" description="Disordered" evidence="4">
    <location>
        <begin position="209"/>
        <end position="264"/>
    </location>
</feature>
<dbReference type="GO" id="GO:0016324">
    <property type="term" value="C:apical plasma membrane"/>
    <property type="evidence" value="ECO:0007669"/>
    <property type="project" value="TreeGrafter"/>
</dbReference>
<reference evidence="6" key="1">
    <citation type="journal article" date="2010" name="Science">
        <title>Plasticity of animal genome architecture unmasked by rapid evolution of a pelagic tunicate.</title>
        <authorList>
            <person name="Denoeud F."/>
            <person name="Henriet S."/>
            <person name="Mungpakdee S."/>
            <person name="Aury J.M."/>
            <person name="Da Silva C."/>
            <person name="Brinkmann H."/>
            <person name="Mikhaleva J."/>
            <person name="Olsen L.C."/>
            <person name="Jubin C."/>
            <person name="Canestro C."/>
            <person name="Bouquet J.M."/>
            <person name="Danks G."/>
            <person name="Poulain J."/>
            <person name="Campsteijn C."/>
            <person name="Adamski M."/>
            <person name="Cross I."/>
            <person name="Yadetie F."/>
            <person name="Muffato M."/>
            <person name="Louis A."/>
            <person name="Butcher S."/>
            <person name="Tsagkogeorga G."/>
            <person name="Konrad A."/>
            <person name="Singh S."/>
            <person name="Jensen M.F."/>
            <person name="Cong E.H."/>
            <person name="Eikeseth-Otteraa H."/>
            <person name="Noel B."/>
            <person name="Anthouard V."/>
            <person name="Porcel B.M."/>
            <person name="Kachouri-Lafond R."/>
            <person name="Nishino A."/>
            <person name="Ugolini M."/>
            <person name="Chourrout P."/>
            <person name="Nishida H."/>
            <person name="Aasland R."/>
            <person name="Huzurbazar S."/>
            <person name="Westhof E."/>
            <person name="Delsuc F."/>
            <person name="Lehrach H."/>
            <person name="Reinhardt R."/>
            <person name="Weissenbach J."/>
            <person name="Roy S.W."/>
            <person name="Artiguenave F."/>
            <person name="Postlethwait J.H."/>
            <person name="Manak J.R."/>
            <person name="Thompson E.M."/>
            <person name="Jaillon O."/>
            <person name="Du Pasquier L."/>
            <person name="Boudinot P."/>
            <person name="Liberles D.A."/>
            <person name="Volff J.N."/>
            <person name="Philippe H."/>
            <person name="Lenhard B."/>
            <person name="Roest Crollius H."/>
            <person name="Wincker P."/>
            <person name="Chourrout D."/>
        </authorList>
    </citation>
    <scope>NUCLEOTIDE SEQUENCE [LARGE SCALE GENOMIC DNA]</scope>
</reference>
<dbReference type="InterPro" id="IPR051067">
    <property type="entry name" value="NHER"/>
</dbReference>
<dbReference type="InterPro" id="IPR001478">
    <property type="entry name" value="PDZ"/>
</dbReference>
<organism evidence="6">
    <name type="scientific">Oikopleura dioica</name>
    <name type="common">Tunicate</name>
    <dbReference type="NCBI Taxonomy" id="34765"/>
    <lineage>
        <taxon>Eukaryota</taxon>
        <taxon>Metazoa</taxon>
        <taxon>Chordata</taxon>
        <taxon>Tunicata</taxon>
        <taxon>Appendicularia</taxon>
        <taxon>Copelata</taxon>
        <taxon>Oikopleuridae</taxon>
        <taxon>Oikopleura</taxon>
    </lineage>
</organism>